<reference evidence="1" key="1">
    <citation type="journal article" date="2014" name="Front. Microbiol.">
        <title>High frequency of phylogenetically diverse reductive dehalogenase-homologous genes in deep subseafloor sedimentary metagenomes.</title>
        <authorList>
            <person name="Kawai M."/>
            <person name="Futagami T."/>
            <person name="Toyoda A."/>
            <person name="Takaki Y."/>
            <person name="Nishi S."/>
            <person name="Hori S."/>
            <person name="Arai W."/>
            <person name="Tsubouchi T."/>
            <person name="Morono Y."/>
            <person name="Uchiyama I."/>
            <person name="Ito T."/>
            <person name="Fujiyama A."/>
            <person name="Inagaki F."/>
            <person name="Takami H."/>
        </authorList>
    </citation>
    <scope>NUCLEOTIDE SEQUENCE</scope>
    <source>
        <strain evidence="1">Expedition CK06-06</strain>
    </source>
</reference>
<proteinExistence type="predicted"/>
<name>X1AYU2_9ZZZZ</name>
<sequence length="88" mass="10002">DYSGGKWSDQAKVYFRITNTGSAEIGFYNIWFAIYCEDGSIWEDFSVIGLSVEVGQTKSRTCWIDIGSNEKVISIDVTNLKLDYFPNQ</sequence>
<protein>
    <recommendedName>
        <fullName evidence="2">CARDB domain-containing protein</fullName>
    </recommendedName>
</protein>
<dbReference type="EMBL" id="BART01001230">
    <property type="protein sequence ID" value="GAG64921.1"/>
    <property type="molecule type" value="Genomic_DNA"/>
</dbReference>
<evidence type="ECO:0000313" key="1">
    <source>
        <dbReference type="EMBL" id="GAG64921.1"/>
    </source>
</evidence>
<comment type="caution">
    <text evidence="1">The sequence shown here is derived from an EMBL/GenBank/DDBJ whole genome shotgun (WGS) entry which is preliminary data.</text>
</comment>
<organism evidence="1">
    <name type="scientific">marine sediment metagenome</name>
    <dbReference type="NCBI Taxonomy" id="412755"/>
    <lineage>
        <taxon>unclassified sequences</taxon>
        <taxon>metagenomes</taxon>
        <taxon>ecological metagenomes</taxon>
    </lineage>
</organism>
<gene>
    <name evidence="1" type="ORF">S01H4_04550</name>
</gene>
<dbReference type="AlphaFoldDB" id="X1AYU2"/>
<accession>X1AYU2</accession>
<feature type="non-terminal residue" evidence="1">
    <location>
        <position position="1"/>
    </location>
</feature>
<evidence type="ECO:0008006" key="2">
    <source>
        <dbReference type="Google" id="ProtNLM"/>
    </source>
</evidence>